<reference evidence="1 2" key="1">
    <citation type="submission" date="2020-08" db="EMBL/GenBank/DDBJ databases">
        <title>Sequencing the genomes of 1000 actinobacteria strains.</title>
        <authorList>
            <person name="Klenk H.-P."/>
        </authorList>
    </citation>
    <scope>NUCLEOTIDE SEQUENCE [LARGE SCALE GENOMIC DNA]</scope>
    <source>
        <strain evidence="1 2">DSM 102030</strain>
    </source>
</reference>
<accession>A0A7W7RL19</accession>
<evidence type="ECO:0000313" key="1">
    <source>
        <dbReference type="EMBL" id="MBB4933949.1"/>
    </source>
</evidence>
<sequence>MDTTEILRNPEYVVPVQQPGDRGVAWLRGMVPRFAEGGGHRRRRTIAERMLAEIDVEGLRRPGAPVANLAEAVGLPRAAAPDVALVAACYQPHLPVSADGDEAVARLVAAAGGHWDEETAVRISLLVQAHDATRAVIAGQEPPVATTRRVAPDGSEVVVGLAGEPFGAGRHACPARPHAEALVDGARAFRRMHQAEDLLILPNAWDVASALALVEAGFPAIGTTSLGVAAAHGLPDATSSTRAETLELARRLVALPVPVTVDIEYGLGADPAELAGQLSVLGVAGVNLEDGRPGGLAPTTEGARLIRSVKRAAPELFVNARVDTYWRDSAVQETRHRAESYVEAGADGVFVPGLREPEIIRDLVDHLPVPINLLSQLPLRELRDLGVRRVSTGSLLFRAAIQATVDAAAAIRTGNPVAGVPTYDEVAARTLRRS</sequence>
<organism evidence="1 2">
    <name type="scientific">Lipingzhangella halophila</name>
    <dbReference type="NCBI Taxonomy" id="1783352"/>
    <lineage>
        <taxon>Bacteria</taxon>
        <taxon>Bacillati</taxon>
        <taxon>Actinomycetota</taxon>
        <taxon>Actinomycetes</taxon>
        <taxon>Streptosporangiales</taxon>
        <taxon>Nocardiopsidaceae</taxon>
        <taxon>Lipingzhangella</taxon>
    </lineage>
</organism>
<dbReference type="SUPFAM" id="SSF51621">
    <property type="entry name" value="Phosphoenolpyruvate/pyruvate domain"/>
    <property type="match status" value="1"/>
</dbReference>
<name>A0A7W7RL19_9ACTN</name>
<dbReference type="GO" id="GO:0016705">
    <property type="term" value="F:oxidoreductase activity, acting on paired donors, with incorporation or reduction of molecular oxygen"/>
    <property type="evidence" value="ECO:0007669"/>
    <property type="project" value="InterPro"/>
</dbReference>
<protein>
    <submittedName>
        <fullName evidence="1">2-methylisocitrate lyase-like PEP mutase family enzyme</fullName>
    </submittedName>
</protein>
<dbReference type="EMBL" id="JACHJT010000001">
    <property type="protein sequence ID" value="MBB4933949.1"/>
    <property type="molecule type" value="Genomic_DNA"/>
</dbReference>
<dbReference type="CDD" id="cd00377">
    <property type="entry name" value="ICL_PEPM"/>
    <property type="match status" value="1"/>
</dbReference>
<dbReference type="GO" id="GO:0005506">
    <property type="term" value="F:iron ion binding"/>
    <property type="evidence" value="ECO:0007669"/>
    <property type="project" value="InterPro"/>
</dbReference>
<dbReference type="InterPro" id="IPR015813">
    <property type="entry name" value="Pyrv/PenolPyrv_kinase-like_dom"/>
</dbReference>
<dbReference type="Gene3D" id="3.20.20.60">
    <property type="entry name" value="Phosphoenolpyruvate-binding domains"/>
    <property type="match status" value="1"/>
</dbReference>
<dbReference type="InterPro" id="IPR039556">
    <property type="entry name" value="ICL/PEPM"/>
</dbReference>
<dbReference type="AlphaFoldDB" id="A0A7W7RL19"/>
<dbReference type="InterPro" id="IPR040442">
    <property type="entry name" value="Pyrv_kinase-like_dom_sf"/>
</dbReference>
<gene>
    <name evidence="1" type="ORF">F4561_004769</name>
</gene>
<dbReference type="PROSITE" id="PS00086">
    <property type="entry name" value="CYTOCHROME_P450"/>
    <property type="match status" value="1"/>
</dbReference>
<dbReference type="Pfam" id="PF13714">
    <property type="entry name" value="PEP_mutase"/>
    <property type="match status" value="1"/>
</dbReference>
<dbReference type="RefSeq" id="WP_184581614.1">
    <property type="nucleotide sequence ID" value="NZ_JACHJT010000001.1"/>
</dbReference>
<comment type="caution">
    <text evidence="1">The sequence shown here is derived from an EMBL/GenBank/DDBJ whole genome shotgun (WGS) entry which is preliminary data.</text>
</comment>
<dbReference type="PANTHER" id="PTHR42905">
    <property type="entry name" value="PHOSPHOENOLPYRUVATE CARBOXYLASE"/>
    <property type="match status" value="1"/>
</dbReference>
<keyword evidence="2" id="KW-1185">Reference proteome</keyword>
<dbReference type="GO" id="GO:0016829">
    <property type="term" value="F:lyase activity"/>
    <property type="evidence" value="ECO:0007669"/>
    <property type="project" value="UniProtKB-KW"/>
</dbReference>
<proteinExistence type="predicted"/>
<keyword evidence="1" id="KW-0456">Lyase</keyword>
<dbReference type="PANTHER" id="PTHR42905:SF16">
    <property type="entry name" value="CARBOXYPHOSPHONOENOLPYRUVATE PHOSPHONOMUTASE-LIKE PROTEIN (AFU_ORTHOLOGUE AFUA_5G07230)"/>
    <property type="match status" value="1"/>
</dbReference>
<evidence type="ECO:0000313" key="2">
    <source>
        <dbReference type="Proteomes" id="UP000523007"/>
    </source>
</evidence>
<dbReference type="InterPro" id="IPR017972">
    <property type="entry name" value="Cyt_P450_CS"/>
</dbReference>
<dbReference type="Proteomes" id="UP000523007">
    <property type="component" value="Unassembled WGS sequence"/>
</dbReference>